<gene>
    <name evidence="2" type="ORF">C8D95_11177</name>
</gene>
<evidence type="ECO:0000313" key="2">
    <source>
        <dbReference type="EMBL" id="PWK54642.1"/>
    </source>
</evidence>
<dbReference type="Proteomes" id="UP000245390">
    <property type="component" value="Unassembled WGS sequence"/>
</dbReference>
<proteinExistence type="predicted"/>
<dbReference type="RefSeq" id="WP_126918582.1">
    <property type="nucleotide sequence ID" value="NZ_CP034588.1"/>
</dbReference>
<keyword evidence="1" id="KW-0732">Signal</keyword>
<accession>A0A316G1U0</accession>
<evidence type="ECO:0000256" key="1">
    <source>
        <dbReference type="SAM" id="SignalP"/>
    </source>
</evidence>
<sequence>MSRLAALLIVVAFPAVGQDRASVLVTVDAPLDKGAVARLSESEILIGQYAGDGTYLGSIPLDADASALMEASGVQAIEPVSVDFKTQLLPEGAKSGPATITVMITPAVGQDEASFEAALREMSLDIVDANEEDGWVVSAPAEDIARLAERPFVESLQLVDEAPLLKR</sequence>
<dbReference type="EMBL" id="QGGV01000011">
    <property type="protein sequence ID" value="PWK54642.1"/>
    <property type="molecule type" value="Genomic_DNA"/>
</dbReference>
<name>A0A316G1U0_9RHOB</name>
<reference evidence="2 3" key="1">
    <citation type="submission" date="2018-05" db="EMBL/GenBank/DDBJ databases">
        <title>Genomic Encyclopedia of Type Strains, Phase IV (KMG-IV): sequencing the most valuable type-strain genomes for metagenomic binning, comparative biology and taxonomic classification.</title>
        <authorList>
            <person name="Goeker M."/>
        </authorList>
    </citation>
    <scope>NUCLEOTIDE SEQUENCE [LARGE SCALE GENOMIC DNA]</scope>
    <source>
        <strain evidence="2 3">DSM 103371</strain>
    </source>
</reference>
<organism evidence="2 3">
    <name type="scientific">Silicimonas algicola</name>
    <dbReference type="NCBI Taxonomy" id="1826607"/>
    <lineage>
        <taxon>Bacteria</taxon>
        <taxon>Pseudomonadati</taxon>
        <taxon>Pseudomonadota</taxon>
        <taxon>Alphaproteobacteria</taxon>
        <taxon>Rhodobacterales</taxon>
        <taxon>Paracoccaceae</taxon>
    </lineage>
</organism>
<dbReference type="KEGG" id="salo:EF888_14435"/>
<feature type="chain" id="PRO_5016270412" evidence="1">
    <location>
        <begin position="18"/>
        <end position="167"/>
    </location>
</feature>
<keyword evidence="3" id="KW-1185">Reference proteome</keyword>
<feature type="signal peptide" evidence="1">
    <location>
        <begin position="1"/>
        <end position="17"/>
    </location>
</feature>
<protein>
    <submittedName>
        <fullName evidence="2">Uncharacterized protein</fullName>
    </submittedName>
</protein>
<comment type="caution">
    <text evidence="2">The sequence shown here is derived from an EMBL/GenBank/DDBJ whole genome shotgun (WGS) entry which is preliminary data.</text>
</comment>
<evidence type="ECO:0000313" key="3">
    <source>
        <dbReference type="Proteomes" id="UP000245390"/>
    </source>
</evidence>
<dbReference type="AlphaFoldDB" id="A0A316G1U0"/>